<sequence length="245" mass="27457">PTLIGGSKEQPQYEENEAIPVYDTSGPYGDPQIAINVQQGLAKLRQPWIDARGDTEELTVRSSDYTKARLADDGLDELRFSGVLTPKRAKAGRRVTQLHYARKGIITPEMEFIAIRENMGRERIRSEVLRHQHPGMSFGARLPENITAEFVRDEVAAGRAIIPANINHPESEPMIIGRNFLVKVNANIGNSAVTSSIEEEVEKLVWSTRWGADTVMDLSTGRYIHETREWILRNSPVPIGTVPIY</sequence>
<keyword evidence="5" id="KW-0862">Zinc</keyword>
<feature type="non-terminal residue" evidence="10">
    <location>
        <position position="245"/>
    </location>
</feature>
<feature type="non-terminal residue" evidence="10">
    <location>
        <position position="1"/>
    </location>
</feature>
<evidence type="ECO:0000256" key="6">
    <source>
        <dbReference type="ARBA" id="ARBA00023004"/>
    </source>
</evidence>
<comment type="cofactor">
    <cofactor evidence="1">
        <name>[4Fe-4S] cluster</name>
        <dbReference type="ChEBI" id="CHEBI:49883"/>
    </cofactor>
</comment>
<dbReference type="GO" id="GO:0051539">
    <property type="term" value="F:4 iron, 4 sulfur cluster binding"/>
    <property type="evidence" value="ECO:0007669"/>
    <property type="project" value="UniProtKB-KW"/>
</dbReference>
<dbReference type="GO" id="GO:0046872">
    <property type="term" value="F:metal ion binding"/>
    <property type="evidence" value="ECO:0007669"/>
    <property type="project" value="UniProtKB-KW"/>
</dbReference>
<dbReference type="Pfam" id="PF01964">
    <property type="entry name" value="ThiC_Rad_SAM"/>
    <property type="match status" value="1"/>
</dbReference>
<reference evidence="10 11" key="1">
    <citation type="submission" date="2019-01" db="EMBL/GenBank/DDBJ databases">
        <title>Genomic analysis of febrile catheter-associated UTI E. coli isolates.</title>
        <authorList>
            <person name="Potter R."/>
            <person name="Zou Z."/>
            <person name="Henderson J."/>
            <person name="Dantas G."/>
        </authorList>
    </citation>
    <scope>NUCLEOTIDE SEQUENCE [LARGE SCALE GENOMIC DNA]</scope>
    <source>
        <strain evidence="10 11">29_CAASB</strain>
    </source>
</reference>
<evidence type="ECO:0000256" key="1">
    <source>
        <dbReference type="ARBA" id="ARBA00001966"/>
    </source>
</evidence>
<protein>
    <submittedName>
        <fullName evidence="10">Phosphomethylpyrimidine synthase ThiC</fullName>
    </submittedName>
</protein>
<keyword evidence="3" id="KW-0949">S-adenosyl-L-methionine</keyword>
<name>A0A444R1B4_ECOLX</name>
<dbReference type="GO" id="GO:0016829">
    <property type="term" value="F:lyase activity"/>
    <property type="evidence" value="ECO:0007669"/>
    <property type="project" value="UniProtKB-KW"/>
</dbReference>
<keyword evidence="7" id="KW-0411">Iron-sulfur</keyword>
<keyword evidence="6" id="KW-0408">Iron</keyword>
<dbReference type="AlphaFoldDB" id="A0A444R1B4"/>
<dbReference type="GO" id="GO:0009228">
    <property type="term" value="P:thiamine biosynthetic process"/>
    <property type="evidence" value="ECO:0007669"/>
    <property type="project" value="InterPro"/>
</dbReference>
<evidence type="ECO:0000313" key="11">
    <source>
        <dbReference type="Proteomes" id="UP000288730"/>
    </source>
</evidence>
<keyword evidence="4" id="KW-0479">Metal-binding</keyword>
<evidence type="ECO:0000256" key="5">
    <source>
        <dbReference type="ARBA" id="ARBA00022833"/>
    </source>
</evidence>
<evidence type="ECO:0000256" key="7">
    <source>
        <dbReference type="ARBA" id="ARBA00023014"/>
    </source>
</evidence>
<dbReference type="Gene3D" id="3.20.20.540">
    <property type="entry name" value="Radical SAM ThiC family, central domain"/>
    <property type="match status" value="1"/>
</dbReference>
<evidence type="ECO:0000256" key="2">
    <source>
        <dbReference type="ARBA" id="ARBA00022485"/>
    </source>
</evidence>
<dbReference type="Proteomes" id="UP000288730">
    <property type="component" value="Unassembled WGS sequence"/>
</dbReference>
<organism evidence="10 11">
    <name type="scientific">Escherichia coli</name>
    <dbReference type="NCBI Taxonomy" id="562"/>
    <lineage>
        <taxon>Bacteria</taxon>
        <taxon>Pseudomonadati</taxon>
        <taxon>Pseudomonadota</taxon>
        <taxon>Gammaproteobacteria</taxon>
        <taxon>Enterobacterales</taxon>
        <taxon>Enterobacteriaceae</taxon>
        <taxon>Escherichia</taxon>
    </lineage>
</organism>
<dbReference type="GO" id="GO:0005829">
    <property type="term" value="C:cytosol"/>
    <property type="evidence" value="ECO:0007669"/>
    <property type="project" value="TreeGrafter"/>
</dbReference>
<dbReference type="EMBL" id="SCJN01001147">
    <property type="protein sequence ID" value="RXC80661.1"/>
    <property type="molecule type" value="Genomic_DNA"/>
</dbReference>
<accession>A0A444R1B4</accession>
<proteinExistence type="predicted"/>
<keyword evidence="2" id="KW-0004">4Fe-4S</keyword>
<dbReference type="PANTHER" id="PTHR30557:SF1">
    <property type="entry name" value="PHOSPHOMETHYLPYRIMIDINE SYNTHASE, CHLOROPLASTIC"/>
    <property type="match status" value="1"/>
</dbReference>
<comment type="caution">
    <text evidence="10">The sequence shown here is derived from an EMBL/GenBank/DDBJ whole genome shotgun (WGS) entry which is preliminary data.</text>
</comment>
<dbReference type="InterPro" id="IPR002817">
    <property type="entry name" value="ThiC/BzaA/B"/>
</dbReference>
<dbReference type="InterPro" id="IPR038521">
    <property type="entry name" value="ThiC/Bza_core_dom"/>
</dbReference>
<gene>
    <name evidence="10" type="ORF">EPS76_33625</name>
</gene>
<evidence type="ECO:0000259" key="9">
    <source>
        <dbReference type="Pfam" id="PF13667"/>
    </source>
</evidence>
<dbReference type="Pfam" id="PF13667">
    <property type="entry name" value="ThiC-associated"/>
    <property type="match status" value="1"/>
</dbReference>
<dbReference type="PANTHER" id="PTHR30557">
    <property type="entry name" value="THIAMINE BIOSYNTHESIS PROTEIN THIC"/>
    <property type="match status" value="1"/>
</dbReference>
<evidence type="ECO:0000256" key="4">
    <source>
        <dbReference type="ARBA" id="ARBA00022723"/>
    </source>
</evidence>
<feature type="domain" description="ThiC-associated" evidence="9">
    <location>
        <begin position="7"/>
        <end position="56"/>
    </location>
</feature>
<evidence type="ECO:0000256" key="8">
    <source>
        <dbReference type="ARBA" id="ARBA00023239"/>
    </source>
</evidence>
<dbReference type="InterPro" id="IPR025747">
    <property type="entry name" value="ThiC-associated_dom"/>
</dbReference>
<keyword evidence="8" id="KW-0456">Lyase</keyword>
<evidence type="ECO:0000256" key="3">
    <source>
        <dbReference type="ARBA" id="ARBA00022691"/>
    </source>
</evidence>
<evidence type="ECO:0000313" key="10">
    <source>
        <dbReference type="EMBL" id="RXC80661.1"/>
    </source>
</evidence>